<protein>
    <submittedName>
        <fullName evidence="1">Uncharacterized protein</fullName>
    </submittedName>
</protein>
<accession>A0A319DBW5</accession>
<evidence type="ECO:0000313" key="1">
    <source>
        <dbReference type="EMBL" id="PYH88533.1"/>
    </source>
</evidence>
<evidence type="ECO:0000313" key="2">
    <source>
        <dbReference type="Proteomes" id="UP000247810"/>
    </source>
</evidence>
<dbReference type="VEuPathDB" id="FungiDB:BO71DRAFT_133200"/>
<gene>
    <name evidence="1" type="ORF">BO71DRAFT_133200</name>
</gene>
<organism evidence="1 2">
    <name type="scientific">Aspergillus ellipticus CBS 707.79</name>
    <dbReference type="NCBI Taxonomy" id="1448320"/>
    <lineage>
        <taxon>Eukaryota</taxon>
        <taxon>Fungi</taxon>
        <taxon>Dikarya</taxon>
        <taxon>Ascomycota</taxon>
        <taxon>Pezizomycotina</taxon>
        <taxon>Eurotiomycetes</taxon>
        <taxon>Eurotiomycetidae</taxon>
        <taxon>Eurotiales</taxon>
        <taxon>Aspergillaceae</taxon>
        <taxon>Aspergillus</taxon>
        <taxon>Aspergillus subgen. Circumdati</taxon>
    </lineage>
</organism>
<dbReference type="Proteomes" id="UP000247810">
    <property type="component" value="Unassembled WGS sequence"/>
</dbReference>
<sequence length="138" mass="15722">MGLQVWILDWVRLSNFLNWSEHVLVARPQELSVGLLTAVLSILSLISHSPESGLFQSPGGRATRLFEGISKIQQTLEFSNVACIVKVVLGFIQESCRFCTRHEIFLRYQVSHYLFQRPRLGFPNIKYLPKSGPELFAC</sequence>
<name>A0A319DBW5_9EURO</name>
<keyword evidence="2" id="KW-1185">Reference proteome</keyword>
<dbReference type="AlphaFoldDB" id="A0A319DBW5"/>
<proteinExistence type="predicted"/>
<dbReference type="EMBL" id="KZ826084">
    <property type="protein sequence ID" value="PYH88533.1"/>
    <property type="molecule type" value="Genomic_DNA"/>
</dbReference>
<reference evidence="1 2" key="1">
    <citation type="submission" date="2018-02" db="EMBL/GenBank/DDBJ databases">
        <title>The genomes of Aspergillus section Nigri reveals drivers in fungal speciation.</title>
        <authorList>
            <consortium name="DOE Joint Genome Institute"/>
            <person name="Vesth T.C."/>
            <person name="Nybo J."/>
            <person name="Theobald S."/>
            <person name="Brandl J."/>
            <person name="Frisvad J.C."/>
            <person name="Nielsen K.F."/>
            <person name="Lyhne E.K."/>
            <person name="Kogle M.E."/>
            <person name="Kuo A."/>
            <person name="Riley R."/>
            <person name="Clum A."/>
            <person name="Nolan M."/>
            <person name="Lipzen A."/>
            <person name="Salamov A."/>
            <person name="Henrissat B."/>
            <person name="Wiebenga A."/>
            <person name="De vries R.P."/>
            <person name="Grigoriev I.V."/>
            <person name="Mortensen U.H."/>
            <person name="Andersen M.R."/>
            <person name="Baker S.E."/>
        </authorList>
    </citation>
    <scope>NUCLEOTIDE SEQUENCE [LARGE SCALE GENOMIC DNA]</scope>
    <source>
        <strain evidence="1 2">CBS 707.79</strain>
    </source>
</reference>